<feature type="compositionally biased region" description="Low complexity" evidence="1">
    <location>
        <begin position="61"/>
        <end position="74"/>
    </location>
</feature>
<dbReference type="RefSeq" id="WP_183373333.1">
    <property type="nucleotide sequence ID" value="NZ_BAABHL010000166.1"/>
</dbReference>
<reference evidence="3 4" key="1">
    <citation type="submission" date="2020-08" db="EMBL/GenBank/DDBJ databases">
        <title>Sequencing the genomes of 1000 actinobacteria strains.</title>
        <authorList>
            <person name="Klenk H.-P."/>
        </authorList>
    </citation>
    <scope>NUCLEOTIDE SEQUENCE [LARGE SCALE GENOMIC DNA]</scope>
    <source>
        <strain evidence="3 4">DSM 45298</strain>
    </source>
</reference>
<feature type="chain" id="PRO_5039511981" description="Lipoprotein" evidence="2">
    <location>
        <begin position="25"/>
        <end position="212"/>
    </location>
</feature>
<dbReference type="AlphaFoldDB" id="A0A840F871"/>
<keyword evidence="2" id="KW-0732">Signal</keyword>
<dbReference type="Proteomes" id="UP000551501">
    <property type="component" value="Unassembled WGS sequence"/>
</dbReference>
<gene>
    <name evidence="3" type="ORF">BKA16_004711</name>
</gene>
<evidence type="ECO:0000256" key="2">
    <source>
        <dbReference type="SAM" id="SignalP"/>
    </source>
</evidence>
<accession>A0A840F871</accession>
<sequence>MNHPTTATRVIATAVAAVATVALATACVSPDADQSTSSSTPAQAQQWNPGDEPSESTTFSPPNLTTPTPKTTLPGGMRVDRSDAKAVAAAAVTIWFTWDTSTDQSRSDASARTAPLLSRSLADAVLADVSLRPDGQWRQWADREATITPKVTSQGNQGAPDSPTRKYFVFSVVQTAQTPAGQQIGDPTSTTAWVITEKTANGWEVTQIQEQQ</sequence>
<feature type="signal peptide" evidence="2">
    <location>
        <begin position="1"/>
        <end position="24"/>
    </location>
</feature>
<evidence type="ECO:0000256" key="1">
    <source>
        <dbReference type="SAM" id="MobiDB-lite"/>
    </source>
</evidence>
<dbReference type="EMBL" id="JACIFP010000002">
    <property type="protein sequence ID" value="MBB4138086.1"/>
    <property type="molecule type" value="Genomic_DNA"/>
</dbReference>
<organism evidence="3 4">
    <name type="scientific">Gordonia humi</name>
    <dbReference type="NCBI Taxonomy" id="686429"/>
    <lineage>
        <taxon>Bacteria</taxon>
        <taxon>Bacillati</taxon>
        <taxon>Actinomycetota</taxon>
        <taxon>Actinomycetes</taxon>
        <taxon>Mycobacteriales</taxon>
        <taxon>Gordoniaceae</taxon>
        <taxon>Gordonia</taxon>
    </lineage>
</organism>
<evidence type="ECO:0008006" key="5">
    <source>
        <dbReference type="Google" id="ProtNLM"/>
    </source>
</evidence>
<feature type="region of interest" description="Disordered" evidence="1">
    <location>
        <begin position="31"/>
        <end position="77"/>
    </location>
</feature>
<keyword evidence="4" id="KW-1185">Reference proteome</keyword>
<evidence type="ECO:0000313" key="3">
    <source>
        <dbReference type="EMBL" id="MBB4138086.1"/>
    </source>
</evidence>
<evidence type="ECO:0000313" key="4">
    <source>
        <dbReference type="Proteomes" id="UP000551501"/>
    </source>
</evidence>
<proteinExistence type="predicted"/>
<feature type="compositionally biased region" description="Low complexity" evidence="1">
    <location>
        <begin position="31"/>
        <end position="46"/>
    </location>
</feature>
<name>A0A840F871_9ACTN</name>
<comment type="caution">
    <text evidence="3">The sequence shown here is derived from an EMBL/GenBank/DDBJ whole genome shotgun (WGS) entry which is preliminary data.</text>
</comment>
<protein>
    <recommendedName>
        <fullName evidence="5">Lipoprotein</fullName>
    </recommendedName>
</protein>